<evidence type="ECO:0008006" key="3">
    <source>
        <dbReference type="Google" id="ProtNLM"/>
    </source>
</evidence>
<sequence length="118" mass="12378">MDIDSVAGVSDRAWVAVDACTLPSEGQLSRLAEFDALFRDGVHGVERVSPTRLRLDLDSTAVSRARELAAVESDCCSFFAFEFTTVGEGSVCMDIEVPPARVGVLDGLAARAIAGGSA</sequence>
<proteinExistence type="predicted"/>
<dbReference type="Proteomes" id="UP000317039">
    <property type="component" value="Chromosome"/>
</dbReference>
<evidence type="ECO:0000313" key="2">
    <source>
        <dbReference type="Proteomes" id="UP000317039"/>
    </source>
</evidence>
<organism evidence="1 2">
    <name type="scientific">Nocardia otitidiscaviarum</name>
    <dbReference type="NCBI Taxonomy" id="1823"/>
    <lineage>
        <taxon>Bacteria</taxon>
        <taxon>Bacillati</taxon>
        <taxon>Actinomycetota</taxon>
        <taxon>Actinomycetes</taxon>
        <taxon>Mycobacteriales</taxon>
        <taxon>Nocardiaceae</taxon>
        <taxon>Nocardia</taxon>
    </lineage>
</organism>
<reference evidence="1 2" key="1">
    <citation type="submission" date="2019-07" db="EMBL/GenBank/DDBJ databases">
        <title>Complete Genome Sequence and Methylome Analysis of Nocardia otitidis-caviarum NEB252.</title>
        <authorList>
            <person name="Fomenkov A."/>
            <person name="Anton B.P."/>
            <person name="Vincze T."/>
            <person name="Roberts R.J."/>
        </authorList>
    </citation>
    <scope>NUCLEOTIDE SEQUENCE [LARGE SCALE GENOMIC DNA]</scope>
    <source>
        <strain evidence="1 2">NEB252</strain>
    </source>
</reference>
<gene>
    <name evidence="1" type="ORF">FOH10_10030</name>
</gene>
<name>A0A516NWU1_9NOCA</name>
<protein>
    <recommendedName>
        <fullName evidence="3">Arsenate reductase</fullName>
    </recommendedName>
</protein>
<dbReference type="AlphaFoldDB" id="A0A516NWU1"/>
<evidence type="ECO:0000313" key="1">
    <source>
        <dbReference type="EMBL" id="QDP83351.1"/>
    </source>
</evidence>
<accession>A0A516NWU1</accession>
<dbReference type="EMBL" id="CP041695">
    <property type="protein sequence ID" value="QDP83351.1"/>
    <property type="molecule type" value="Genomic_DNA"/>
</dbReference>
<dbReference type="KEGG" id="nod:FOH10_10030"/>